<keyword evidence="3" id="KW-1185">Reference proteome</keyword>
<organism evidence="2 3">
    <name type="scientific">Mycena pura</name>
    <dbReference type="NCBI Taxonomy" id="153505"/>
    <lineage>
        <taxon>Eukaryota</taxon>
        <taxon>Fungi</taxon>
        <taxon>Dikarya</taxon>
        <taxon>Basidiomycota</taxon>
        <taxon>Agaricomycotina</taxon>
        <taxon>Agaricomycetes</taxon>
        <taxon>Agaricomycetidae</taxon>
        <taxon>Agaricales</taxon>
        <taxon>Marasmiineae</taxon>
        <taxon>Mycenaceae</taxon>
        <taxon>Mycena</taxon>
    </lineage>
</organism>
<evidence type="ECO:0000313" key="2">
    <source>
        <dbReference type="EMBL" id="KAJ7222094.1"/>
    </source>
</evidence>
<feature type="region of interest" description="Disordered" evidence="1">
    <location>
        <begin position="81"/>
        <end position="142"/>
    </location>
</feature>
<dbReference type="AlphaFoldDB" id="A0AAD6VTW2"/>
<feature type="compositionally biased region" description="Low complexity" evidence="1">
    <location>
        <begin position="100"/>
        <end position="117"/>
    </location>
</feature>
<accession>A0AAD6VTW2</accession>
<gene>
    <name evidence="2" type="ORF">GGX14DRAFT_387929</name>
</gene>
<comment type="caution">
    <text evidence="2">The sequence shown here is derived from an EMBL/GenBank/DDBJ whole genome shotgun (WGS) entry which is preliminary data.</text>
</comment>
<proteinExistence type="predicted"/>
<dbReference type="EMBL" id="JARJCW010000007">
    <property type="protein sequence ID" value="KAJ7222094.1"/>
    <property type="molecule type" value="Genomic_DNA"/>
</dbReference>
<name>A0AAD6VTW2_9AGAR</name>
<sequence length="142" mass="15436">MPPGDGPLWPYFHKSKDKPNGSHHRATHWRCIDAKRPQNEPIDVDTSADVTLNKNAEWFQEEALAVALEAKDDVNGEKKAMASHLRTCPHATAPEKAKAAEVAPTKAEQKAAQTKAELLAAEHSDEEPDAGALEGSGDDYSE</sequence>
<dbReference type="Proteomes" id="UP001219525">
    <property type="component" value="Unassembled WGS sequence"/>
</dbReference>
<feature type="compositionally biased region" description="Basic residues" evidence="1">
    <location>
        <begin position="13"/>
        <end position="26"/>
    </location>
</feature>
<protein>
    <submittedName>
        <fullName evidence="2">Uncharacterized protein</fullName>
    </submittedName>
</protein>
<evidence type="ECO:0000313" key="3">
    <source>
        <dbReference type="Proteomes" id="UP001219525"/>
    </source>
</evidence>
<evidence type="ECO:0000256" key="1">
    <source>
        <dbReference type="SAM" id="MobiDB-lite"/>
    </source>
</evidence>
<reference evidence="2" key="1">
    <citation type="submission" date="2023-03" db="EMBL/GenBank/DDBJ databases">
        <title>Massive genome expansion in bonnet fungi (Mycena s.s.) driven by repeated elements and novel gene families across ecological guilds.</title>
        <authorList>
            <consortium name="Lawrence Berkeley National Laboratory"/>
            <person name="Harder C.B."/>
            <person name="Miyauchi S."/>
            <person name="Viragh M."/>
            <person name="Kuo A."/>
            <person name="Thoen E."/>
            <person name="Andreopoulos B."/>
            <person name="Lu D."/>
            <person name="Skrede I."/>
            <person name="Drula E."/>
            <person name="Henrissat B."/>
            <person name="Morin E."/>
            <person name="Kohler A."/>
            <person name="Barry K."/>
            <person name="LaButti K."/>
            <person name="Morin E."/>
            <person name="Salamov A."/>
            <person name="Lipzen A."/>
            <person name="Mereny Z."/>
            <person name="Hegedus B."/>
            <person name="Baldrian P."/>
            <person name="Stursova M."/>
            <person name="Weitz H."/>
            <person name="Taylor A."/>
            <person name="Grigoriev I.V."/>
            <person name="Nagy L.G."/>
            <person name="Martin F."/>
            <person name="Kauserud H."/>
        </authorList>
    </citation>
    <scope>NUCLEOTIDE SEQUENCE</scope>
    <source>
        <strain evidence="2">9144</strain>
    </source>
</reference>
<feature type="region of interest" description="Disordered" evidence="1">
    <location>
        <begin position="1"/>
        <end position="26"/>
    </location>
</feature>